<protein>
    <recommendedName>
        <fullName evidence="3">Phospholipase/carboxylesterase/thioesterase domain-containing protein</fullName>
    </recommendedName>
</protein>
<organism evidence="2">
    <name type="scientific">Eutreptiella gymnastica</name>
    <dbReference type="NCBI Taxonomy" id="73025"/>
    <lineage>
        <taxon>Eukaryota</taxon>
        <taxon>Discoba</taxon>
        <taxon>Euglenozoa</taxon>
        <taxon>Euglenida</taxon>
        <taxon>Spirocuta</taxon>
        <taxon>Euglenophyceae</taxon>
        <taxon>Eutreptiales</taxon>
        <taxon>Eutreptiaceae</taxon>
        <taxon>Eutreptiella</taxon>
    </lineage>
</organism>
<dbReference type="Pfam" id="PF00756">
    <property type="entry name" value="Esterase"/>
    <property type="match status" value="1"/>
</dbReference>
<evidence type="ECO:0008006" key="3">
    <source>
        <dbReference type="Google" id="ProtNLM"/>
    </source>
</evidence>
<keyword evidence="1" id="KW-0732">Signal</keyword>
<dbReference type="InterPro" id="IPR000801">
    <property type="entry name" value="Esterase-like"/>
</dbReference>
<name>A0A7S1NCY2_9EUGL</name>
<dbReference type="InterPro" id="IPR029058">
    <property type="entry name" value="AB_hydrolase_fold"/>
</dbReference>
<dbReference type="AlphaFoldDB" id="A0A7S1NCY2"/>
<dbReference type="SUPFAM" id="SSF53474">
    <property type="entry name" value="alpha/beta-Hydrolases"/>
    <property type="match status" value="1"/>
</dbReference>
<dbReference type="EMBL" id="HBGA01062482">
    <property type="protein sequence ID" value="CAD9012079.1"/>
    <property type="molecule type" value="Transcribed_RNA"/>
</dbReference>
<gene>
    <name evidence="2" type="ORF">EGYM00392_LOCUS23180</name>
</gene>
<reference evidence="2" key="1">
    <citation type="submission" date="2021-01" db="EMBL/GenBank/DDBJ databases">
        <authorList>
            <person name="Corre E."/>
            <person name="Pelletier E."/>
            <person name="Niang G."/>
            <person name="Scheremetjew M."/>
            <person name="Finn R."/>
            <person name="Kale V."/>
            <person name="Holt S."/>
            <person name="Cochrane G."/>
            <person name="Meng A."/>
            <person name="Brown T."/>
            <person name="Cohen L."/>
        </authorList>
    </citation>
    <scope>NUCLEOTIDE SEQUENCE</scope>
    <source>
        <strain evidence="2">NIES-381</strain>
    </source>
</reference>
<evidence type="ECO:0000256" key="1">
    <source>
        <dbReference type="ARBA" id="ARBA00022729"/>
    </source>
</evidence>
<evidence type="ECO:0000313" key="2">
    <source>
        <dbReference type="EMBL" id="CAD9012079.1"/>
    </source>
</evidence>
<sequence length="318" mass="35082">MLSQWRGKCRPVPCDDTMWSLTRCLSQPCLLTVILGLTLFGLGSFAFTQPNTSDTPVGELQPILGRYNIRYELFLPKAWKAGTSKWPVLVFLHGRGESGSFDVTNAQSLPLQLLNNRTFIEQCPFIVLVPQCPRSCAEHGKWKSTVLQQVTKTVEDVIHEYNGDPQRIYLAGQSMGGHGAWMYSAMTENLFAAVVVICGYVQQAEVQTVVAQLSARPTPVVIVHAADDSVIPVDASDLMYNALRSAGHPHVRYLRYESAPGPPIAEYAFMTGHASYELAFRDPGLFTHLLSHMCTSCSPLRAKSMPGRRSPARVPDAS</sequence>
<dbReference type="PANTHER" id="PTHR43037:SF1">
    <property type="entry name" value="BLL1128 PROTEIN"/>
    <property type="match status" value="1"/>
</dbReference>
<accession>A0A7S1NCY2</accession>
<dbReference type="Gene3D" id="3.40.50.1820">
    <property type="entry name" value="alpha/beta hydrolase"/>
    <property type="match status" value="1"/>
</dbReference>
<dbReference type="InterPro" id="IPR050955">
    <property type="entry name" value="Plant_Biomass_Hydrol_Est"/>
</dbReference>
<dbReference type="PANTHER" id="PTHR43037">
    <property type="entry name" value="UNNAMED PRODUCT-RELATED"/>
    <property type="match status" value="1"/>
</dbReference>
<proteinExistence type="predicted"/>